<protein>
    <submittedName>
        <fullName evidence="2">Uncharacterized protein</fullName>
    </submittedName>
</protein>
<reference evidence="2" key="1">
    <citation type="submission" date="2018-11" db="EMBL/GenBank/DDBJ databases">
        <authorList>
            <person name="Grassa J C."/>
        </authorList>
    </citation>
    <scope>NUCLEOTIDE SEQUENCE [LARGE SCALE GENOMIC DNA]</scope>
</reference>
<name>A0A803NPK6_CANSA</name>
<reference evidence="2" key="2">
    <citation type="submission" date="2021-03" db="UniProtKB">
        <authorList>
            <consortium name="EnsemblPlants"/>
        </authorList>
    </citation>
    <scope>IDENTIFICATION</scope>
</reference>
<organism evidence="2 3">
    <name type="scientific">Cannabis sativa</name>
    <name type="common">Hemp</name>
    <name type="synonym">Marijuana</name>
    <dbReference type="NCBI Taxonomy" id="3483"/>
    <lineage>
        <taxon>Eukaryota</taxon>
        <taxon>Viridiplantae</taxon>
        <taxon>Streptophyta</taxon>
        <taxon>Embryophyta</taxon>
        <taxon>Tracheophyta</taxon>
        <taxon>Spermatophyta</taxon>
        <taxon>Magnoliopsida</taxon>
        <taxon>eudicotyledons</taxon>
        <taxon>Gunneridae</taxon>
        <taxon>Pentapetalae</taxon>
        <taxon>rosids</taxon>
        <taxon>fabids</taxon>
        <taxon>Rosales</taxon>
        <taxon>Cannabaceae</taxon>
        <taxon>Cannabis</taxon>
    </lineage>
</organism>
<feature type="region of interest" description="Disordered" evidence="1">
    <location>
        <begin position="28"/>
        <end position="120"/>
    </location>
</feature>
<dbReference type="Gramene" id="evm.model.01.535">
    <property type="protein sequence ID" value="cds.evm.model.01.535"/>
    <property type="gene ID" value="evm.TU.01.535"/>
</dbReference>
<evidence type="ECO:0000313" key="2">
    <source>
        <dbReference type="EnsemblPlants" id="cds.evm.model.01.535"/>
    </source>
</evidence>
<sequence>MGSSQWSSTLSPLHGISNQEASPWYLHTLDQGGESSHLHHLRPNGHPHLLMSSRSKGGLMPPSSRPKGASRLHHLGPKGSHASITRPKGAARLHHLSPKGPHTSIVSTQRDPDAPITSTQ</sequence>
<dbReference type="Proteomes" id="UP000596661">
    <property type="component" value="Chromosome 1"/>
</dbReference>
<dbReference type="EnsemblPlants" id="evm.model.01.535">
    <property type="protein sequence ID" value="cds.evm.model.01.535"/>
    <property type="gene ID" value="evm.TU.01.535"/>
</dbReference>
<keyword evidence="3" id="KW-1185">Reference proteome</keyword>
<proteinExistence type="predicted"/>
<evidence type="ECO:0000256" key="1">
    <source>
        <dbReference type="SAM" id="MobiDB-lite"/>
    </source>
</evidence>
<dbReference type="EMBL" id="UZAU01000018">
    <property type="status" value="NOT_ANNOTATED_CDS"/>
    <property type="molecule type" value="Genomic_DNA"/>
</dbReference>
<dbReference type="AlphaFoldDB" id="A0A803NPK6"/>
<accession>A0A803NPK6</accession>
<evidence type="ECO:0000313" key="3">
    <source>
        <dbReference type="Proteomes" id="UP000596661"/>
    </source>
</evidence>